<reference evidence="2" key="1">
    <citation type="journal article" date="2023" name="Nat. Plants">
        <title>Single-cell RNA sequencing provides a high-resolution roadmap for understanding the multicellular compartmentation of specialized metabolism.</title>
        <authorList>
            <person name="Sun S."/>
            <person name="Shen X."/>
            <person name="Li Y."/>
            <person name="Li Y."/>
            <person name="Wang S."/>
            <person name="Li R."/>
            <person name="Zhang H."/>
            <person name="Shen G."/>
            <person name="Guo B."/>
            <person name="Wei J."/>
            <person name="Xu J."/>
            <person name="St-Pierre B."/>
            <person name="Chen S."/>
            <person name="Sun C."/>
        </authorList>
    </citation>
    <scope>NUCLEOTIDE SEQUENCE [LARGE SCALE GENOMIC DNA]</scope>
</reference>
<keyword evidence="2" id="KW-1185">Reference proteome</keyword>
<accession>A0ACC0ATY2</accession>
<evidence type="ECO:0000313" key="2">
    <source>
        <dbReference type="Proteomes" id="UP001060085"/>
    </source>
</evidence>
<proteinExistence type="predicted"/>
<dbReference type="EMBL" id="CM044705">
    <property type="protein sequence ID" value="KAI5663393.1"/>
    <property type="molecule type" value="Genomic_DNA"/>
</dbReference>
<comment type="caution">
    <text evidence="1">The sequence shown here is derived from an EMBL/GenBank/DDBJ whole genome shotgun (WGS) entry which is preliminary data.</text>
</comment>
<organism evidence="1 2">
    <name type="scientific">Catharanthus roseus</name>
    <name type="common">Madagascar periwinkle</name>
    <name type="synonym">Vinca rosea</name>
    <dbReference type="NCBI Taxonomy" id="4058"/>
    <lineage>
        <taxon>Eukaryota</taxon>
        <taxon>Viridiplantae</taxon>
        <taxon>Streptophyta</taxon>
        <taxon>Embryophyta</taxon>
        <taxon>Tracheophyta</taxon>
        <taxon>Spermatophyta</taxon>
        <taxon>Magnoliopsida</taxon>
        <taxon>eudicotyledons</taxon>
        <taxon>Gunneridae</taxon>
        <taxon>Pentapetalae</taxon>
        <taxon>asterids</taxon>
        <taxon>lamiids</taxon>
        <taxon>Gentianales</taxon>
        <taxon>Apocynaceae</taxon>
        <taxon>Rauvolfioideae</taxon>
        <taxon>Vinceae</taxon>
        <taxon>Catharanthinae</taxon>
        <taxon>Catharanthus</taxon>
    </lineage>
</organism>
<evidence type="ECO:0000313" key="1">
    <source>
        <dbReference type="EMBL" id="KAI5663393.1"/>
    </source>
</evidence>
<sequence>MAHHPHIWIYQEGLGTSIEEDPSEPTSDSEITPESERVALVGVGDMGTFVANSLPVVAYPTPIPPMESISSFPALPSLLRGGVRKHDICGYCLWCKWFIAQFLGTTRDSVDRACDKLESRPGCSSSQCPQAENMSGSQSPNHADEAVSESSQNRQPEPMRDATPRPKQATHKIIENFMIKMTELLETSMATRRNKQVLATRADEALERFLKFRPSEFYGEVEVELQRALAPLPPMGFAAAVEAGKRTEMANEAVIQRKTTFGSAATPYKHLGQGPWKPRDFKRSCGEQRTGNEGRPTLTPGGAHRDIPRTSALRCNKYLRRRLESRPTPSYERSNRRKE</sequence>
<protein>
    <submittedName>
        <fullName evidence="1">Uncharacterized protein</fullName>
    </submittedName>
</protein>
<dbReference type="Proteomes" id="UP001060085">
    <property type="component" value="Linkage Group LG05"/>
</dbReference>
<gene>
    <name evidence="1" type="ORF">M9H77_22716</name>
</gene>
<name>A0ACC0ATY2_CATRO</name>